<dbReference type="EC" id="2.7.13.3" evidence="2"/>
<keyword evidence="5" id="KW-0418">Kinase</keyword>
<comment type="catalytic activity">
    <reaction evidence="1">
        <text>ATP + protein L-histidine = ADP + protein N-phospho-L-histidine.</text>
        <dbReference type="EC" id="2.7.13.3"/>
    </reaction>
</comment>
<feature type="domain" description="Response regulatory" evidence="8">
    <location>
        <begin position="12"/>
        <end position="126"/>
    </location>
</feature>
<gene>
    <name evidence="9" type="ORF">ENN94_03125</name>
</gene>
<dbReference type="SUPFAM" id="SSF47384">
    <property type="entry name" value="Homodimeric domain of signal transducing histidine kinase"/>
    <property type="match status" value="1"/>
</dbReference>
<comment type="caution">
    <text evidence="9">The sequence shown here is derived from an EMBL/GenBank/DDBJ whole genome shotgun (WGS) entry which is preliminary data.</text>
</comment>
<dbReference type="Pfam" id="PF00072">
    <property type="entry name" value="Response_reg"/>
    <property type="match status" value="1"/>
</dbReference>
<evidence type="ECO:0000256" key="1">
    <source>
        <dbReference type="ARBA" id="ARBA00000085"/>
    </source>
</evidence>
<feature type="modified residue" description="4-aspartylphosphate" evidence="6">
    <location>
        <position position="61"/>
    </location>
</feature>
<dbReference type="EMBL" id="DSDO01000215">
    <property type="protein sequence ID" value="HDR46673.1"/>
    <property type="molecule type" value="Genomic_DNA"/>
</dbReference>
<dbReference type="PANTHER" id="PTHR44591">
    <property type="entry name" value="STRESS RESPONSE REGULATOR PROTEIN 1"/>
    <property type="match status" value="1"/>
</dbReference>
<dbReference type="PROSITE" id="PS50110">
    <property type="entry name" value="RESPONSE_REGULATORY"/>
    <property type="match status" value="1"/>
</dbReference>
<dbReference type="InterPro" id="IPR050595">
    <property type="entry name" value="Bact_response_regulator"/>
</dbReference>
<dbReference type="GO" id="GO:0000155">
    <property type="term" value="F:phosphorelay sensor kinase activity"/>
    <property type="evidence" value="ECO:0007669"/>
    <property type="project" value="InterPro"/>
</dbReference>
<evidence type="ECO:0000256" key="5">
    <source>
        <dbReference type="ARBA" id="ARBA00022777"/>
    </source>
</evidence>
<evidence type="ECO:0000256" key="6">
    <source>
        <dbReference type="PROSITE-ProRule" id="PRU00169"/>
    </source>
</evidence>
<name>A0A831L7E9_9BACT</name>
<evidence type="ECO:0000256" key="3">
    <source>
        <dbReference type="ARBA" id="ARBA00022553"/>
    </source>
</evidence>
<evidence type="ECO:0000256" key="7">
    <source>
        <dbReference type="SAM" id="Coils"/>
    </source>
</evidence>
<dbReference type="InterPro" id="IPR003661">
    <property type="entry name" value="HisK_dim/P_dom"/>
</dbReference>
<keyword evidence="3 6" id="KW-0597">Phosphoprotein</keyword>
<feature type="non-terminal residue" evidence="9">
    <location>
        <position position="469"/>
    </location>
</feature>
<dbReference type="CDD" id="cd00082">
    <property type="entry name" value="HisKA"/>
    <property type="match status" value="1"/>
</dbReference>
<sequence>MPLSPLIQSDEVIVVVDDSRDIYNLFQEFLGRQGFTVLHAGSAAELFHLLQTNPVALTLLDIELPDRNGTEILAELTIHYPDMAIIMITGTADLQTALYCLRLGADDYLTKPMSLADLNRSITSTLEKRRLVIDNRIYQQKLEATNYRTQFLHQLNLKMNSAYLSSVELDDVLQAILVGITAGEGLQFNRAFLALFDEKHQVLQGRLAIGPSSREEAGRVWEEIKAKDLHLNDIIENFKNSQTDANQQVNRIIRELSVPVTDTSHTLLCACAKRKSILVEHGQSAGCPVTPELMQLLWEDTFIIVPLFSPSQSLGVLIADNFITQRRITEEDITNLEIFASQASLAIEHSYLYTNMLHKMQELEAVTQELENNKDRLVEAERYAAMGHMSAQLAHAIRNPITSIGGTARLLSKKVTDPVILKFLDIMAHDAAKVESTLEDLFNFIKEKETNKSPQPLYPLIRRSVMLLY</sequence>
<dbReference type="SUPFAM" id="SSF52172">
    <property type="entry name" value="CheY-like"/>
    <property type="match status" value="1"/>
</dbReference>
<protein>
    <recommendedName>
        <fullName evidence="2">histidine kinase</fullName>
        <ecNumber evidence="2">2.7.13.3</ecNumber>
    </recommendedName>
</protein>
<dbReference type="Gene3D" id="1.10.287.130">
    <property type="match status" value="1"/>
</dbReference>
<organism evidence="9">
    <name type="scientific">Geoalkalibacter subterraneus</name>
    <dbReference type="NCBI Taxonomy" id="483547"/>
    <lineage>
        <taxon>Bacteria</taxon>
        <taxon>Pseudomonadati</taxon>
        <taxon>Thermodesulfobacteriota</taxon>
        <taxon>Desulfuromonadia</taxon>
        <taxon>Desulfuromonadales</taxon>
        <taxon>Geoalkalibacteraceae</taxon>
        <taxon>Geoalkalibacter</taxon>
    </lineage>
</organism>
<dbReference type="SMART" id="SM00065">
    <property type="entry name" value="GAF"/>
    <property type="match status" value="1"/>
</dbReference>
<dbReference type="Pfam" id="PF00512">
    <property type="entry name" value="HisKA"/>
    <property type="match status" value="1"/>
</dbReference>
<proteinExistence type="predicted"/>
<evidence type="ECO:0000256" key="2">
    <source>
        <dbReference type="ARBA" id="ARBA00012438"/>
    </source>
</evidence>
<feature type="coiled-coil region" evidence="7">
    <location>
        <begin position="353"/>
        <end position="383"/>
    </location>
</feature>
<dbReference type="InterPro" id="IPR036097">
    <property type="entry name" value="HisK_dim/P_sf"/>
</dbReference>
<dbReference type="Proteomes" id="UP000886162">
    <property type="component" value="Unassembled WGS sequence"/>
</dbReference>
<keyword evidence="7" id="KW-0175">Coiled coil</keyword>
<dbReference type="SUPFAM" id="SSF55781">
    <property type="entry name" value="GAF domain-like"/>
    <property type="match status" value="1"/>
</dbReference>
<dbReference type="SMART" id="SM00448">
    <property type="entry name" value="REC"/>
    <property type="match status" value="1"/>
</dbReference>
<reference evidence="9" key="1">
    <citation type="journal article" date="2020" name="mSystems">
        <title>Genome- and Community-Level Interaction Insights into Carbon Utilization and Element Cycling Functions of Hydrothermarchaeota in Hydrothermal Sediment.</title>
        <authorList>
            <person name="Zhou Z."/>
            <person name="Liu Y."/>
            <person name="Xu W."/>
            <person name="Pan J."/>
            <person name="Luo Z.H."/>
            <person name="Li M."/>
        </authorList>
    </citation>
    <scope>NUCLEOTIDE SEQUENCE [LARGE SCALE GENOMIC DNA]</scope>
    <source>
        <strain evidence="9">SpSt-1220</strain>
    </source>
</reference>
<dbReference type="InterPro" id="IPR003018">
    <property type="entry name" value="GAF"/>
</dbReference>
<evidence type="ECO:0000259" key="8">
    <source>
        <dbReference type="PROSITE" id="PS50110"/>
    </source>
</evidence>
<dbReference type="InterPro" id="IPR001789">
    <property type="entry name" value="Sig_transdc_resp-reg_receiver"/>
</dbReference>
<accession>A0A831L7E9</accession>
<dbReference type="CDD" id="cd00156">
    <property type="entry name" value="REC"/>
    <property type="match status" value="1"/>
</dbReference>
<keyword evidence="4" id="KW-0808">Transferase</keyword>
<dbReference type="Gene3D" id="3.40.50.2300">
    <property type="match status" value="1"/>
</dbReference>
<dbReference type="PANTHER" id="PTHR44591:SF3">
    <property type="entry name" value="RESPONSE REGULATORY DOMAIN-CONTAINING PROTEIN"/>
    <property type="match status" value="1"/>
</dbReference>
<dbReference type="AlphaFoldDB" id="A0A831L7E9"/>
<dbReference type="InterPro" id="IPR011006">
    <property type="entry name" value="CheY-like_superfamily"/>
</dbReference>
<evidence type="ECO:0000313" key="9">
    <source>
        <dbReference type="EMBL" id="HDR46673.1"/>
    </source>
</evidence>
<dbReference type="InterPro" id="IPR029016">
    <property type="entry name" value="GAF-like_dom_sf"/>
</dbReference>
<evidence type="ECO:0000256" key="4">
    <source>
        <dbReference type="ARBA" id="ARBA00022679"/>
    </source>
</evidence>
<dbReference type="Pfam" id="PF01590">
    <property type="entry name" value="GAF"/>
    <property type="match status" value="1"/>
</dbReference>
<dbReference type="SMART" id="SM00388">
    <property type="entry name" value="HisKA"/>
    <property type="match status" value="1"/>
</dbReference>
<dbReference type="Gene3D" id="3.30.450.40">
    <property type="match status" value="1"/>
</dbReference>